<feature type="compositionally biased region" description="Basic residues" evidence="1">
    <location>
        <begin position="53"/>
        <end position="63"/>
    </location>
</feature>
<reference evidence="2" key="1">
    <citation type="submission" date="2018-07" db="EMBL/GenBank/DDBJ databases">
        <authorList>
            <person name="Quirk P.G."/>
            <person name="Krulwich T.A."/>
        </authorList>
    </citation>
    <scope>NUCLEOTIDE SEQUENCE</scope>
</reference>
<organism evidence="2">
    <name type="scientific">metagenome</name>
    <dbReference type="NCBI Taxonomy" id="256318"/>
    <lineage>
        <taxon>unclassified sequences</taxon>
        <taxon>metagenomes</taxon>
    </lineage>
</organism>
<evidence type="ECO:0000313" key="2">
    <source>
        <dbReference type="EMBL" id="SUS07002.1"/>
    </source>
</evidence>
<accession>A0A380TEW0</accession>
<sequence>MHTMHASYAFAILFAGSASAMVAPWELHDHLARSRRARKAYRFQPRPDTRTRGLTRHSGRRMNRFASGSGSAGLANVPSGRHSRETFEHPFFSLSRR</sequence>
<dbReference type="AlphaFoldDB" id="A0A380TEW0"/>
<feature type="region of interest" description="Disordered" evidence="1">
    <location>
        <begin position="39"/>
        <end position="97"/>
    </location>
</feature>
<evidence type="ECO:0000256" key="1">
    <source>
        <dbReference type="SAM" id="MobiDB-lite"/>
    </source>
</evidence>
<dbReference type="EMBL" id="UIDG01000290">
    <property type="protein sequence ID" value="SUS07002.1"/>
    <property type="molecule type" value="Genomic_DNA"/>
</dbReference>
<proteinExistence type="predicted"/>
<protein>
    <submittedName>
        <fullName evidence="2">Uncharacterized protein</fullName>
    </submittedName>
</protein>
<name>A0A380TEW0_9ZZZZ</name>
<gene>
    <name evidence="2" type="ORF">DF3PB_360009</name>
</gene>